<protein>
    <submittedName>
        <fullName evidence="3">S1D (Lysyl endopeptidase) subfamily C-terminal domain protein</fullName>
    </submittedName>
</protein>
<accession>A6GHM6</accession>
<dbReference type="PROSITE" id="PS51257">
    <property type="entry name" value="PROKAR_LIPOPROTEIN"/>
    <property type="match status" value="1"/>
</dbReference>
<sequence length="331" mass="35624">MVLDALRPALACLTVLAASACAGTPSGGAEGVGDTTTDTSADEVGDETTDDGGVEVPSGRPSGVFGGGPFYHDAETVMPRMRASGFETMILWSVHVHDNGDLVLNDQLIIEDGEYVGKPEWPALVVSLEQEPTTVTRTEFSVGAWGVPDFDNIAALIEAEGTGPDSVLYRNFAKLKEIIPTIDAINYDDETYYQPNPTIAFSLMLSELDYKITFAPYDNMNFWVAVYDYLESVQPGLVDRVLLQVYAGGAGNDPADWSAAFEGVEIEVGLWSLHGEGCNQGETPEEVQTRLEGWSDVTVGGWLWLLDDLLACDAEATLEDYAAAIDAVYAD</sequence>
<gene>
    <name evidence="3" type="ORF">PPSIR1_37804</name>
</gene>
<evidence type="ECO:0000313" key="4">
    <source>
        <dbReference type="Proteomes" id="UP000005801"/>
    </source>
</evidence>
<dbReference type="Proteomes" id="UP000005801">
    <property type="component" value="Unassembled WGS sequence"/>
</dbReference>
<dbReference type="EMBL" id="ABCS01000121">
    <property type="protein sequence ID" value="EDM74650.1"/>
    <property type="molecule type" value="Genomic_DNA"/>
</dbReference>
<feature type="chain" id="PRO_5002697879" evidence="2">
    <location>
        <begin position="23"/>
        <end position="331"/>
    </location>
</feature>
<dbReference type="OrthoDB" id="1089471at2"/>
<feature type="region of interest" description="Disordered" evidence="1">
    <location>
        <begin position="24"/>
        <end position="62"/>
    </location>
</feature>
<feature type="signal peptide" evidence="2">
    <location>
        <begin position="1"/>
        <end position="22"/>
    </location>
</feature>
<evidence type="ECO:0000256" key="1">
    <source>
        <dbReference type="SAM" id="MobiDB-lite"/>
    </source>
</evidence>
<proteinExistence type="predicted"/>
<dbReference type="AlphaFoldDB" id="A6GHM6"/>
<feature type="compositionally biased region" description="Acidic residues" evidence="1">
    <location>
        <begin position="40"/>
        <end position="53"/>
    </location>
</feature>
<dbReference type="RefSeq" id="WP_006976213.1">
    <property type="nucleotide sequence ID" value="NZ_ABCS01000121.1"/>
</dbReference>
<evidence type="ECO:0000256" key="2">
    <source>
        <dbReference type="SAM" id="SignalP"/>
    </source>
</evidence>
<keyword evidence="2" id="KW-0732">Signal</keyword>
<dbReference type="eggNOG" id="COG3291">
    <property type="taxonomic scope" value="Bacteria"/>
</dbReference>
<comment type="caution">
    <text evidence="3">The sequence shown here is derived from an EMBL/GenBank/DDBJ whole genome shotgun (WGS) entry which is preliminary data.</text>
</comment>
<reference evidence="3 4" key="1">
    <citation type="submission" date="2007-06" db="EMBL/GenBank/DDBJ databases">
        <authorList>
            <person name="Shimkets L."/>
            <person name="Ferriera S."/>
            <person name="Johnson J."/>
            <person name="Kravitz S."/>
            <person name="Beeson K."/>
            <person name="Sutton G."/>
            <person name="Rogers Y.-H."/>
            <person name="Friedman R."/>
            <person name="Frazier M."/>
            <person name="Venter J.C."/>
        </authorList>
    </citation>
    <scope>NUCLEOTIDE SEQUENCE [LARGE SCALE GENOMIC DNA]</scope>
    <source>
        <strain evidence="3 4">SIR-1</strain>
    </source>
</reference>
<name>A6GHM6_9BACT</name>
<keyword evidence="4" id="KW-1185">Reference proteome</keyword>
<organism evidence="3 4">
    <name type="scientific">Plesiocystis pacifica SIR-1</name>
    <dbReference type="NCBI Taxonomy" id="391625"/>
    <lineage>
        <taxon>Bacteria</taxon>
        <taxon>Pseudomonadati</taxon>
        <taxon>Myxococcota</taxon>
        <taxon>Polyangia</taxon>
        <taxon>Nannocystales</taxon>
        <taxon>Nannocystaceae</taxon>
        <taxon>Plesiocystis</taxon>
    </lineage>
</organism>
<evidence type="ECO:0000313" key="3">
    <source>
        <dbReference type="EMBL" id="EDM74650.1"/>
    </source>
</evidence>
<dbReference type="STRING" id="391625.PPSIR1_37804"/>